<dbReference type="PROSITE" id="PS50005">
    <property type="entry name" value="TPR"/>
    <property type="match status" value="1"/>
</dbReference>
<dbReference type="Gene3D" id="1.25.40.10">
    <property type="entry name" value="Tetratricopeptide repeat domain"/>
    <property type="match status" value="1"/>
</dbReference>
<organism evidence="3 4">
    <name type="scientific">Thauera sedimentorum</name>
    <dbReference type="NCBI Taxonomy" id="2767595"/>
    <lineage>
        <taxon>Bacteria</taxon>
        <taxon>Pseudomonadati</taxon>
        <taxon>Pseudomonadota</taxon>
        <taxon>Betaproteobacteria</taxon>
        <taxon>Rhodocyclales</taxon>
        <taxon>Zoogloeaceae</taxon>
        <taxon>Thauera</taxon>
    </lineage>
</organism>
<proteinExistence type="predicted"/>
<keyword evidence="2" id="KW-0175">Coiled coil</keyword>
<feature type="repeat" description="TPR" evidence="1">
    <location>
        <begin position="228"/>
        <end position="261"/>
    </location>
</feature>
<reference evidence="4" key="1">
    <citation type="submission" date="2023-07" db="EMBL/GenBank/DDBJ databases">
        <title>Thauera sp. CAU 1555 isolated from sand of Yaerae Beach.</title>
        <authorList>
            <person name="Kim W."/>
        </authorList>
    </citation>
    <scope>NUCLEOTIDE SEQUENCE [LARGE SCALE GENOMIC DNA]</scope>
    <source>
        <strain evidence="4">CAU 1555</strain>
    </source>
</reference>
<dbReference type="PANTHER" id="PTHR12558:SF33">
    <property type="entry name" value="BLL7664 PROTEIN"/>
    <property type="match status" value="1"/>
</dbReference>
<dbReference type="SUPFAM" id="SSF48452">
    <property type="entry name" value="TPR-like"/>
    <property type="match status" value="1"/>
</dbReference>
<dbReference type="EMBL" id="JACYTO010000001">
    <property type="protein sequence ID" value="MBD8501614.1"/>
    <property type="molecule type" value="Genomic_DNA"/>
</dbReference>
<keyword evidence="1" id="KW-0802">TPR repeat</keyword>
<protein>
    <submittedName>
        <fullName evidence="3">Uncharacterized protein</fullName>
    </submittedName>
</protein>
<dbReference type="InterPro" id="IPR011990">
    <property type="entry name" value="TPR-like_helical_dom_sf"/>
</dbReference>
<evidence type="ECO:0000313" key="3">
    <source>
        <dbReference type="EMBL" id="MBD8501614.1"/>
    </source>
</evidence>
<dbReference type="Proteomes" id="UP000603602">
    <property type="component" value="Unassembled WGS sequence"/>
</dbReference>
<evidence type="ECO:0000313" key="4">
    <source>
        <dbReference type="Proteomes" id="UP000603602"/>
    </source>
</evidence>
<sequence length="597" mass="66841">MSAHGPTLAVLPFQTADDGDGEALLAQGLLEDVCGELSRFPTLQVISWMSGLAVADLPDPEVAHRLQASHVLRGRLRRAGERLRVTATLVEADSGTQIWREQFEAPAEAPFELQDEIVARIAATFAARLEERLLSAAQGKPTDKLAAYEATLRGMMLLRRGTLEADTAARVLFEHALAIDPLYARAHGGLSLSWFNEWSCQLWEHYETNARQAYAHAHRALDLDDRDPLLHLVIGRIQLYRREYDLAAWYFDRALALCPNDADMLIQLALCETFLGRPEVGVTHAHKAMRLNPYHPTAYYAYAAMAHFSAQDLEAALAAGKRAADLPIVDTPAYLAVALAYLGRSDEAQRYLADYQHAFRERITRGREPTPGEAFRWLLAVNPYRRAEDQDFLREGFRLLGIDTDGPTPVAEATEATPAPELFARRGDAWLLRFRGRESIVADMKGLHDIRRLLERPGDELHCLDLADRAAESYAGERVLDAGARRSVQARIRELQEELAEAEDANDLGRSERLRGELDELLDALARALGLGGRNRRLGSLAERARSTVTWRIRHAVRKLHEVHQPLGRHLENSLRTGTFCAYRPEQPVAWRFDAGA</sequence>
<evidence type="ECO:0000256" key="1">
    <source>
        <dbReference type="PROSITE-ProRule" id="PRU00339"/>
    </source>
</evidence>
<feature type="coiled-coil region" evidence="2">
    <location>
        <begin position="485"/>
        <end position="512"/>
    </location>
</feature>
<name>A0ABR9B5K4_9RHOO</name>
<evidence type="ECO:0000256" key="2">
    <source>
        <dbReference type="SAM" id="Coils"/>
    </source>
</evidence>
<gene>
    <name evidence="3" type="ORF">IFO67_01830</name>
</gene>
<keyword evidence="4" id="KW-1185">Reference proteome</keyword>
<accession>A0ABR9B5K4</accession>
<dbReference type="PANTHER" id="PTHR12558">
    <property type="entry name" value="CELL DIVISION CYCLE 16,23,27"/>
    <property type="match status" value="1"/>
</dbReference>
<dbReference type="SMART" id="SM00028">
    <property type="entry name" value="TPR"/>
    <property type="match status" value="2"/>
</dbReference>
<comment type="caution">
    <text evidence="3">The sequence shown here is derived from an EMBL/GenBank/DDBJ whole genome shotgun (WGS) entry which is preliminary data.</text>
</comment>
<dbReference type="InterPro" id="IPR019734">
    <property type="entry name" value="TPR_rpt"/>
</dbReference>
<dbReference type="RefSeq" id="WP_187716457.1">
    <property type="nucleotide sequence ID" value="NZ_JACTAH010000001.1"/>
</dbReference>